<feature type="transmembrane region" description="Helical" evidence="1">
    <location>
        <begin position="324"/>
        <end position="346"/>
    </location>
</feature>
<reference evidence="2 3" key="1">
    <citation type="submission" date="2020-07" db="EMBL/GenBank/DDBJ databases">
        <title>Pseudogemmobacter sp. nov., isolated from poultry manure in Taiwan.</title>
        <authorList>
            <person name="Lin S.-Y."/>
            <person name="Tang Y.-S."/>
            <person name="Young C.-C."/>
        </authorList>
    </citation>
    <scope>NUCLEOTIDE SEQUENCE [LARGE SCALE GENOMIC DNA]</scope>
    <source>
        <strain evidence="2 3">CC-YST710</strain>
    </source>
</reference>
<keyword evidence="3" id="KW-1185">Reference proteome</keyword>
<sequence length="363" mass="38514">MIRRGSRWIARLLLLSLMLFSAASFWWAAERIRQDPLLRPLIERSSDEFAAALERELAKSETGPGLEARLAVLLAEDPRNWIAIDAVTELAGLQNIALSPELNLGLETAREEDSGYLATAGACVMCFWDASSCSLSQALLCNAPVQMTPIGDLAGLSKAGISYVSGAEIDQLDLALSAIGLGATAAALSTGGTSLSVKAGAGLLKMARKMALIPPRLLNFLTDTARRGLRWDELARIDSLTDPARLLRPEVIRPAADLASDLGRISGRLAPSETLHLLRYIDGPGDARRLANASETLGRKALGTLEVIGKSRFMRAALRFGDEALALAAGLAGLLVSLASAIGAGLQSVLARSLRQALRAISR</sequence>
<dbReference type="EMBL" id="JACDXX010000002">
    <property type="protein sequence ID" value="MCB5409018.1"/>
    <property type="molecule type" value="Genomic_DNA"/>
</dbReference>
<evidence type="ECO:0000313" key="2">
    <source>
        <dbReference type="EMBL" id="MCB5409018.1"/>
    </source>
</evidence>
<keyword evidence="1" id="KW-1133">Transmembrane helix</keyword>
<name>A0ABS8CIL4_9RHOB</name>
<gene>
    <name evidence="2" type="ORF">H0485_03190</name>
</gene>
<comment type="caution">
    <text evidence="2">The sequence shown here is derived from an EMBL/GenBank/DDBJ whole genome shotgun (WGS) entry which is preliminary data.</text>
</comment>
<protein>
    <submittedName>
        <fullName evidence="2">Uncharacterized protein</fullName>
    </submittedName>
</protein>
<dbReference type="Proteomes" id="UP001198571">
    <property type="component" value="Unassembled WGS sequence"/>
</dbReference>
<keyword evidence="1" id="KW-0812">Transmembrane</keyword>
<dbReference type="RefSeq" id="WP_226933913.1">
    <property type="nucleotide sequence ID" value="NZ_JACDXX010000002.1"/>
</dbReference>
<keyword evidence="1" id="KW-0472">Membrane</keyword>
<evidence type="ECO:0000256" key="1">
    <source>
        <dbReference type="SAM" id="Phobius"/>
    </source>
</evidence>
<organism evidence="2 3">
    <name type="scientific">Pseudogemmobacter faecipullorum</name>
    <dbReference type="NCBI Taxonomy" id="2755041"/>
    <lineage>
        <taxon>Bacteria</taxon>
        <taxon>Pseudomonadati</taxon>
        <taxon>Pseudomonadota</taxon>
        <taxon>Alphaproteobacteria</taxon>
        <taxon>Rhodobacterales</taxon>
        <taxon>Paracoccaceae</taxon>
        <taxon>Pseudogemmobacter</taxon>
    </lineage>
</organism>
<evidence type="ECO:0000313" key="3">
    <source>
        <dbReference type="Proteomes" id="UP001198571"/>
    </source>
</evidence>
<accession>A0ABS8CIL4</accession>
<proteinExistence type="predicted"/>